<evidence type="ECO:0000313" key="2">
    <source>
        <dbReference type="EMBL" id="RBP33931.1"/>
    </source>
</evidence>
<feature type="transmembrane region" description="Helical" evidence="1">
    <location>
        <begin position="13"/>
        <end position="35"/>
    </location>
</feature>
<dbReference type="AlphaFoldDB" id="A0A366GZ70"/>
<keyword evidence="1" id="KW-0812">Transmembrane</keyword>
<proteinExistence type="predicted"/>
<organism evidence="2 3">
    <name type="scientific">Marinobacter pelagius</name>
    <dbReference type="NCBI Taxonomy" id="379482"/>
    <lineage>
        <taxon>Bacteria</taxon>
        <taxon>Pseudomonadati</taxon>
        <taxon>Pseudomonadota</taxon>
        <taxon>Gammaproteobacteria</taxon>
        <taxon>Pseudomonadales</taxon>
        <taxon>Marinobacteraceae</taxon>
        <taxon>Marinobacter</taxon>
    </lineage>
</organism>
<evidence type="ECO:0000313" key="3">
    <source>
        <dbReference type="Proteomes" id="UP000252995"/>
    </source>
</evidence>
<dbReference type="EMBL" id="QNRO01000001">
    <property type="protein sequence ID" value="RBP33931.1"/>
    <property type="molecule type" value="Genomic_DNA"/>
</dbReference>
<dbReference type="Proteomes" id="UP000252995">
    <property type="component" value="Unassembled WGS sequence"/>
</dbReference>
<gene>
    <name evidence="2" type="ORF">DET50_101274</name>
</gene>
<comment type="caution">
    <text evidence="2">The sequence shown here is derived from an EMBL/GenBank/DDBJ whole genome shotgun (WGS) entry which is preliminary data.</text>
</comment>
<reference evidence="2 3" key="1">
    <citation type="submission" date="2018-06" db="EMBL/GenBank/DDBJ databases">
        <title>Freshwater and sediment microbial communities from various areas in North America, analyzing microbe dynamics in response to fracking.</title>
        <authorList>
            <person name="Lamendella R."/>
        </authorList>
    </citation>
    <scope>NUCLEOTIDE SEQUENCE [LARGE SCALE GENOMIC DNA]</scope>
    <source>
        <strain evidence="2 3">114J</strain>
    </source>
</reference>
<keyword evidence="1" id="KW-1133">Transmembrane helix</keyword>
<keyword evidence="1" id="KW-0472">Membrane</keyword>
<accession>A0A366GZ70</accession>
<protein>
    <submittedName>
        <fullName evidence="2">Uncharacterized protein</fullName>
    </submittedName>
</protein>
<evidence type="ECO:0000256" key="1">
    <source>
        <dbReference type="SAM" id="Phobius"/>
    </source>
</evidence>
<name>A0A366GZ70_9GAMM</name>
<sequence length="36" mass="3525">MTPEQEMIEGLKLAAGAGLFIGLVAIGLALGNGLVG</sequence>